<proteinExistence type="predicted"/>
<reference evidence="2" key="1">
    <citation type="submission" date="2022-11" db="UniProtKB">
        <authorList>
            <consortium name="WormBaseParasite"/>
        </authorList>
    </citation>
    <scope>IDENTIFICATION</scope>
</reference>
<evidence type="ECO:0000313" key="1">
    <source>
        <dbReference type="Proteomes" id="UP000887574"/>
    </source>
</evidence>
<sequence length="113" mass="13226">MTKLECCIPIRRIGVDPLKHNKASGELNEQNIINDDLHDKYLKTQSLYLDQRGALEKSYNDYVTDVMDSTAKLYTKFNDLMKLELKQRAEDILDRNQKELAESKKPNETFDMK</sequence>
<dbReference type="AlphaFoldDB" id="A0A915EA12"/>
<dbReference type="WBParaSite" id="jg4457">
    <property type="protein sequence ID" value="jg4457"/>
    <property type="gene ID" value="jg4457"/>
</dbReference>
<accession>A0A915EA12</accession>
<dbReference type="Proteomes" id="UP000887574">
    <property type="component" value="Unplaced"/>
</dbReference>
<protein>
    <submittedName>
        <fullName evidence="2">Uncharacterized protein</fullName>
    </submittedName>
</protein>
<keyword evidence="1" id="KW-1185">Reference proteome</keyword>
<name>A0A915EA12_9BILA</name>
<evidence type="ECO:0000313" key="2">
    <source>
        <dbReference type="WBParaSite" id="jg4457"/>
    </source>
</evidence>
<organism evidence="1 2">
    <name type="scientific">Ditylenchus dipsaci</name>
    <dbReference type="NCBI Taxonomy" id="166011"/>
    <lineage>
        <taxon>Eukaryota</taxon>
        <taxon>Metazoa</taxon>
        <taxon>Ecdysozoa</taxon>
        <taxon>Nematoda</taxon>
        <taxon>Chromadorea</taxon>
        <taxon>Rhabditida</taxon>
        <taxon>Tylenchina</taxon>
        <taxon>Tylenchomorpha</taxon>
        <taxon>Sphaerularioidea</taxon>
        <taxon>Anguinidae</taxon>
        <taxon>Anguininae</taxon>
        <taxon>Ditylenchus</taxon>
    </lineage>
</organism>